<gene>
    <name evidence="2" type="ORF">SAMN05421553_4754</name>
</gene>
<keyword evidence="3" id="KW-1185">Reference proteome</keyword>
<dbReference type="STRING" id="53406.SAMN05421553_4754"/>
<dbReference type="SUPFAM" id="SSF53850">
    <property type="entry name" value="Periplasmic binding protein-like II"/>
    <property type="match status" value="1"/>
</dbReference>
<evidence type="ECO:0000313" key="3">
    <source>
        <dbReference type="Proteomes" id="UP000242849"/>
    </source>
</evidence>
<accession>A0A1H5IPW7</accession>
<feature type="domain" description="Solute-binding protein family 3/N-terminal" evidence="1">
    <location>
        <begin position="34"/>
        <end position="100"/>
    </location>
</feature>
<dbReference type="Pfam" id="PF00497">
    <property type="entry name" value="SBP_bac_3"/>
    <property type="match status" value="1"/>
</dbReference>
<evidence type="ECO:0000259" key="1">
    <source>
        <dbReference type="Pfam" id="PF00497"/>
    </source>
</evidence>
<name>A0A1H5IPW7_PSEAG</name>
<sequence length="264" mass="30373">MQVAISSLLLVLILMPQTLKAEGPSVLRLCYQLQDHPPFTFPANNAQAPGPGILLELIQAAAEQTELTIDWQRQPWKRCILALQKGEVDGIFPAIWQAERDTWGQFPGRDPQRGQPVQREYRLWQVDYPIATRSDTRLSWDGQRFTNLKYGLSSPLGYLTRQRLADLGALNSVSLQPNKALLLVASGRLDGFVIERNISRALIAELQLQEQLQFLPQPLLQADWHLPLSQPFYQRHPQQAMRFWQALGQQREMREAELRQRYMP</sequence>
<proteinExistence type="predicted"/>
<organism evidence="2 3">
    <name type="scientific">Pseudomonas anguilliseptica</name>
    <dbReference type="NCBI Taxonomy" id="53406"/>
    <lineage>
        <taxon>Bacteria</taxon>
        <taxon>Pseudomonadati</taxon>
        <taxon>Pseudomonadota</taxon>
        <taxon>Gammaproteobacteria</taxon>
        <taxon>Pseudomonadales</taxon>
        <taxon>Pseudomonadaceae</taxon>
        <taxon>Pseudomonas</taxon>
    </lineage>
</organism>
<dbReference type="InterPro" id="IPR001638">
    <property type="entry name" value="Solute-binding_3/MltF_N"/>
</dbReference>
<dbReference type="AlphaFoldDB" id="A0A1H5IPW7"/>
<protein>
    <submittedName>
        <fullName evidence="2">Polar amino acid transport system substrate-binding protein</fullName>
    </submittedName>
</protein>
<dbReference type="EMBL" id="FNSC01000001">
    <property type="protein sequence ID" value="SEE42157.1"/>
    <property type="molecule type" value="Genomic_DNA"/>
</dbReference>
<evidence type="ECO:0000313" key="2">
    <source>
        <dbReference type="EMBL" id="SEE42157.1"/>
    </source>
</evidence>
<dbReference type="Gene3D" id="3.40.190.10">
    <property type="entry name" value="Periplasmic binding protein-like II"/>
    <property type="match status" value="1"/>
</dbReference>
<dbReference type="Proteomes" id="UP000242849">
    <property type="component" value="Unassembled WGS sequence"/>
</dbReference>
<reference evidence="3" key="1">
    <citation type="submission" date="2016-10" db="EMBL/GenBank/DDBJ databases">
        <authorList>
            <person name="Varghese N."/>
            <person name="Submissions S."/>
        </authorList>
    </citation>
    <scope>NUCLEOTIDE SEQUENCE [LARGE SCALE GENOMIC DNA]</scope>
    <source>
        <strain evidence="3">DSM 12111</strain>
    </source>
</reference>